<reference evidence="1 2" key="1">
    <citation type="submission" date="2017-01" db="EMBL/GenBank/DDBJ databases">
        <title>A new Hymenobacter.</title>
        <authorList>
            <person name="Liang Y."/>
            <person name="Feng F."/>
        </authorList>
    </citation>
    <scope>NUCLEOTIDE SEQUENCE [LARGE SCALE GENOMIC DNA]</scope>
    <source>
        <strain evidence="1">MIMBbqt21</strain>
    </source>
</reference>
<gene>
    <name evidence="1" type="ORF">BXP70_27725</name>
</gene>
<evidence type="ECO:0000313" key="1">
    <source>
        <dbReference type="EMBL" id="OUJ68623.1"/>
    </source>
</evidence>
<name>A0A243W5D6_9BACT</name>
<proteinExistence type="predicted"/>
<sequence>MGQLWAHPDGCAVLRYQAAPRTLSEVHAMLLETGRLLQLKGWHKTLSDQRQLTPLTPDEQELILHYWQTRKIALGPAIIAVLLAHDVFTRLSFSQVRHQAEGALLYRTFEQEAEAMAWLRHTA</sequence>
<organism evidence="1 2">
    <name type="scientific">Hymenobacter crusticola</name>
    <dbReference type="NCBI Taxonomy" id="1770526"/>
    <lineage>
        <taxon>Bacteria</taxon>
        <taxon>Pseudomonadati</taxon>
        <taxon>Bacteroidota</taxon>
        <taxon>Cytophagia</taxon>
        <taxon>Cytophagales</taxon>
        <taxon>Hymenobacteraceae</taxon>
        <taxon>Hymenobacter</taxon>
    </lineage>
</organism>
<dbReference type="AlphaFoldDB" id="A0A243W5D6"/>
<protein>
    <recommendedName>
        <fullName evidence="3">STAS/SEC14 domain-containing protein</fullName>
    </recommendedName>
</protein>
<dbReference type="EMBL" id="MTSE01000047">
    <property type="protein sequence ID" value="OUJ68623.1"/>
    <property type="molecule type" value="Genomic_DNA"/>
</dbReference>
<evidence type="ECO:0008006" key="3">
    <source>
        <dbReference type="Google" id="ProtNLM"/>
    </source>
</evidence>
<evidence type="ECO:0000313" key="2">
    <source>
        <dbReference type="Proteomes" id="UP000194873"/>
    </source>
</evidence>
<accession>A0A243W5D6</accession>
<keyword evidence="2" id="KW-1185">Reference proteome</keyword>
<comment type="caution">
    <text evidence="1">The sequence shown here is derived from an EMBL/GenBank/DDBJ whole genome shotgun (WGS) entry which is preliminary data.</text>
</comment>
<dbReference type="Proteomes" id="UP000194873">
    <property type="component" value="Unassembled WGS sequence"/>
</dbReference>